<dbReference type="RefSeq" id="XP_020893748.1">
    <property type="nucleotide sequence ID" value="XM_021038089.2"/>
</dbReference>
<dbReference type="OrthoDB" id="10063783at2759"/>
<evidence type="ECO:0000313" key="2">
    <source>
        <dbReference type="EnsemblMetazoa" id="XP_020893748.1"/>
    </source>
</evidence>
<dbReference type="PANTHER" id="PTHR23282">
    <property type="entry name" value="APICAL ENDOSOMAL GLYCOPROTEIN PRECURSOR"/>
    <property type="match status" value="1"/>
</dbReference>
<sequence length="115" mass="12985">METSHQYGKGQTAYLVSPEVAPSNSSHCLSFFYHMYGRTMGSLTVNIKDRQQNSVLSTITGNQGNSWHYKEVTITSLRTYQIVFVGVRGESHLSDIAIDNIKFKKAPCQKVPWLK</sequence>
<protein>
    <recommendedName>
        <fullName evidence="1">MAM domain-containing protein</fullName>
    </recommendedName>
</protein>
<evidence type="ECO:0000313" key="3">
    <source>
        <dbReference type="Proteomes" id="UP000887567"/>
    </source>
</evidence>
<dbReference type="SMART" id="SM00137">
    <property type="entry name" value="MAM"/>
    <property type="match status" value="1"/>
</dbReference>
<dbReference type="InterPro" id="IPR013320">
    <property type="entry name" value="ConA-like_dom_sf"/>
</dbReference>
<dbReference type="Pfam" id="PF00629">
    <property type="entry name" value="MAM"/>
    <property type="match status" value="1"/>
</dbReference>
<dbReference type="KEGG" id="epa:110232874"/>
<accession>A0A913WT64</accession>
<dbReference type="PROSITE" id="PS50060">
    <property type="entry name" value="MAM_2"/>
    <property type="match status" value="1"/>
</dbReference>
<dbReference type="InterPro" id="IPR051560">
    <property type="entry name" value="MAM_domain-containing"/>
</dbReference>
<dbReference type="Proteomes" id="UP000887567">
    <property type="component" value="Unplaced"/>
</dbReference>
<dbReference type="Gene3D" id="2.60.120.200">
    <property type="match status" value="1"/>
</dbReference>
<proteinExistence type="predicted"/>
<name>A0A913WT64_EXADI</name>
<feature type="domain" description="MAM" evidence="1">
    <location>
        <begin position="1"/>
        <end position="110"/>
    </location>
</feature>
<dbReference type="CDD" id="cd06263">
    <property type="entry name" value="MAM"/>
    <property type="match status" value="1"/>
</dbReference>
<dbReference type="EnsemblMetazoa" id="XM_021038089.2">
    <property type="protein sequence ID" value="XP_020893748.1"/>
    <property type="gene ID" value="LOC110232874"/>
</dbReference>
<dbReference type="OMA" id="METSHQY"/>
<reference evidence="2" key="1">
    <citation type="submission" date="2022-11" db="UniProtKB">
        <authorList>
            <consortium name="EnsemblMetazoa"/>
        </authorList>
    </citation>
    <scope>IDENTIFICATION</scope>
</reference>
<dbReference type="PANTHER" id="PTHR23282:SF146">
    <property type="entry name" value="RT07201P-RELATED"/>
    <property type="match status" value="1"/>
</dbReference>
<dbReference type="GeneID" id="110232874"/>
<dbReference type="GO" id="GO:0016020">
    <property type="term" value="C:membrane"/>
    <property type="evidence" value="ECO:0007669"/>
    <property type="project" value="InterPro"/>
</dbReference>
<evidence type="ECO:0000259" key="1">
    <source>
        <dbReference type="PROSITE" id="PS50060"/>
    </source>
</evidence>
<dbReference type="AlphaFoldDB" id="A0A913WT64"/>
<dbReference type="InterPro" id="IPR000998">
    <property type="entry name" value="MAM_dom"/>
</dbReference>
<keyword evidence="3" id="KW-1185">Reference proteome</keyword>
<dbReference type="SUPFAM" id="SSF49899">
    <property type="entry name" value="Concanavalin A-like lectins/glucanases"/>
    <property type="match status" value="1"/>
</dbReference>
<organism evidence="2 3">
    <name type="scientific">Exaiptasia diaphana</name>
    <name type="common">Tropical sea anemone</name>
    <name type="synonym">Aiptasia pulchella</name>
    <dbReference type="NCBI Taxonomy" id="2652724"/>
    <lineage>
        <taxon>Eukaryota</taxon>
        <taxon>Metazoa</taxon>
        <taxon>Cnidaria</taxon>
        <taxon>Anthozoa</taxon>
        <taxon>Hexacorallia</taxon>
        <taxon>Actiniaria</taxon>
        <taxon>Aiptasiidae</taxon>
        <taxon>Exaiptasia</taxon>
    </lineage>
</organism>